<dbReference type="PANTHER" id="PTHR48094:SF19">
    <property type="entry name" value="DJ-1_PFPI DOMAIN-CONTAINING PROTEIN"/>
    <property type="match status" value="1"/>
</dbReference>
<gene>
    <name evidence="2" type="ORF">OW255_02375</name>
</gene>
<keyword evidence="3" id="KW-1185">Reference proteome</keyword>
<dbReference type="Proteomes" id="UP001163115">
    <property type="component" value="Chromosome"/>
</dbReference>
<dbReference type="RefSeq" id="WP_268115506.1">
    <property type="nucleotide sequence ID" value="NZ_CP113524.1"/>
</dbReference>
<dbReference type="InterPro" id="IPR050325">
    <property type="entry name" value="Prot/Nucl_acid_deglycase"/>
</dbReference>
<dbReference type="Pfam" id="PF01965">
    <property type="entry name" value="DJ-1_PfpI"/>
    <property type="match status" value="1"/>
</dbReference>
<dbReference type="InterPro" id="IPR002818">
    <property type="entry name" value="DJ-1/PfpI"/>
</dbReference>
<feature type="domain" description="DJ-1/PfpI" evidence="1">
    <location>
        <begin position="2"/>
        <end position="167"/>
    </location>
</feature>
<dbReference type="Gene3D" id="3.40.50.880">
    <property type="match status" value="1"/>
</dbReference>
<proteinExistence type="predicted"/>
<protein>
    <submittedName>
        <fullName evidence="2">DJ-1/PfpI family protein</fullName>
    </submittedName>
</protein>
<accession>A0ABY7AEY0</accession>
<dbReference type="SUPFAM" id="SSF52317">
    <property type="entry name" value="Class I glutamine amidotransferase-like"/>
    <property type="match status" value="1"/>
</dbReference>
<sequence length="206" mass="22652">MKHVYIYLLNTMADWETGYILQGLTAQTMVGEVKYQVKTVGITKEPIRTLGGMTMVPDCSIEEVSLDSVGALLLPGGETWKEEVHQPVLDLALLCIEQKIPVAAICGATLALADLGVLNKRTHTSNSLEFLTGLSPTYTGSSFYVNEMAARDGNVITASSAGGLLWARYILESLNIYSKEVIDAWYGYFSTGRMEYFMELMEASQN</sequence>
<reference evidence="2" key="1">
    <citation type="submission" date="2022-11" db="EMBL/GenBank/DDBJ databases">
        <title>Lacrimispora xylanolytica sy1, complete genome.</title>
        <authorList>
            <person name="Choi S."/>
        </authorList>
    </citation>
    <scope>NUCLEOTIDE SEQUENCE</scope>
    <source>
        <strain evidence="2">Sy1</strain>
    </source>
</reference>
<name>A0ABY7AEY0_9FIRM</name>
<evidence type="ECO:0000313" key="2">
    <source>
        <dbReference type="EMBL" id="WAJ24389.1"/>
    </source>
</evidence>
<evidence type="ECO:0000313" key="3">
    <source>
        <dbReference type="Proteomes" id="UP001163115"/>
    </source>
</evidence>
<dbReference type="EMBL" id="CP113524">
    <property type="protein sequence ID" value="WAJ24389.1"/>
    <property type="molecule type" value="Genomic_DNA"/>
</dbReference>
<organism evidence="2 3">
    <name type="scientific">Lacrimispora xylanolytica</name>
    <dbReference type="NCBI Taxonomy" id="29375"/>
    <lineage>
        <taxon>Bacteria</taxon>
        <taxon>Bacillati</taxon>
        <taxon>Bacillota</taxon>
        <taxon>Clostridia</taxon>
        <taxon>Lachnospirales</taxon>
        <taxon>Lachnospiraceae</taxon>
        <taxon>Lacrimispora</taxon>
    </lineage>
</organism>
<dbReference type="PANTHER" id="PTHR48094">
    <property type="entry name" value="PROTEIN/NUCLEIC ACID DEGLYCASE DJ-1-RELATED"/>
    <property type="match status" value="1"/>
</dbReference>
<dbReference type="InterPro" id="IPR029062">
    <property type="entry name" value="Class_I_gatase-like"/>
</dbReference>
<evidence type="ECO:0000259" key="1">
    <source>
        <dbReference type="Pfam" id="PF01965"/>
    </source>
</evidence>